<keyword evidence="6 9" id="KW-0472">Membrane</keyword>
<keyword evidence="10" id="KW-0732">Signal</keyword>
<dbReference type="AlphaFoldDB" id="C3XQ21"/>
<organism evidence="11">
    <name type="scientific">Branchiostoma floridae</name>
    <name type="common">Florida lancelet</name>
    <name type="synonym">Amphioxus</name>
    <dbReference type="NCBI Taxonomy" id="7739"/>
    <lineage>
        <taxon>Eukaryota</taxon>
        <taxon>Metazoa</taxon>
        <taxon>Chordata</taxon>
        <taxon>Cephalochordata</taxon>
        <taxon>Leptocardii</taxon>
        <taxon>Amphioxiformes</taxon>
        <taxon>Branchiostomatidae</taxon>
        <taxon>Branchiostoma</taxon>
    </lineage>
</organism>
<evidence type="ECO:0000256" key="10">
    <source>
        <dbReference type="SAM" id="SignalP"/>
    </source>
</evidence>
<name>C3XQ21_BRAFL</name>
<keyword evidence="8" id="KW-0407">Ion channel</keyword>
<evidence type="ECO:0000256" key="5">
    <source>
        <dbReference type="ARBA" id="ARBA00023065"/>
    </source>
</evidence>
<evidence type="ECO:0000256" key="8">
    <source>
        <dbReference type="ARBA" id="ARBA00023303"/>
    </source>
</evidence>
<proteinExistence type="predicted"/>
<dbReference type="GO" id="GO:0015269">
    <property type="term" value="F:calcium-activated potassium channel activity"/>
    <property type="evidence" value="ECO:0007669"/>
    <property type="project" value="InterPro"/>
</dbReference>
<keyword evidence="2" id="KW-0813">Transport</keyword>
<feature type="transmembrane region" description="Helical" evidence="9">
    <location>
        <begin position="109"/>
        <end position="128"/>
    </location>
</feature>
<keyword evidence="4 9" id="KW-1133">Transmembrane helix</keyword>
<feature type="chain" id="PRO_5002934155" evidence="10">
    <location>
        <begin position="18"/>
        <end position="205"/>
    </location>
</feature>
<dbReference type="PANTHER" id="PTHR10258:SF8">
    <property type="entry name" value="CALCIUM-ACTIVATED POTASSIUM CHANNEL BK ALPHA SUBUNIT DOMAIN-CONTAINING PROTEIN"/>
    <property type="match status" value="1"/>
</dbReference>
<evidence type="ECO:0000313" key="11">
    <source>
        <dbReference type="EMBL" id="EEN70042.1"/>
    </source>
</evidence>
<keyword evidence="7" id="KW-0325">Glycoprotein</keyword>
<evidence type="ECO:0000256" key="4">
    <source>
        <dbReference type="ARBA" id="ARBA00022989"/>
    </source>
</evidence>
<dbReference type="GO" id="GO:0016020">
    <property type="term" value="C:membrane"/>
    <property type="evidence" value="ECO:0007669"/>
    <property type="project" value="UniProtKB-SubCell"/>
</dbReference>
<protein>
    <submittedName>
        <fullName evidence="11">Uncharacterized protein</fullName>
    </submittedName>
</protein>
<evidence type="ECO:0000256" key="3">
    <source>
        <dbReference type="ARBA" id="ARBA00022692"/>
    </source>
</evidence>
<gene>
    <name evidence="11" type="ORF">BRAFLDRAFT_67383</name>
</gene>
<sequence>MAACCAVGLIVCGAVIAAPVIETKSLEFLETTCTTNNSYLTGQNIVCGCGEECSSNYPCLRMTVTYVVNNVTYDGVLFDTESRLNVAGDNAEKVLLTRLFTYDAMFHSMLWTSIGTFIFTVLMIYCWYQCHQACSIQRKACSIHVPISVPPQAPGASAAAAAPPGAQSGYFITQPPSYSAPGKNLPMHPPPQNLYSSEKSGYTYT</sequence>
<keyword evidence="5" id="KW-0406">Ion transport</keyword>
<accession>C3XQ21</accession>
<keyword evidence="3 9" id="KW-0812">Transmembrane</keyword>
<reference evidence="11" key="1">
    <citation type="journal article" date="2008" name="Nature">
        <title>The amphioxus genome and the evolution of the chordate karyotype.</title>
        <authorList>
            <consortium name="US DOE Joint Genome Institute (JGI-PGF)"/>
            <person name="Putnam N.H."/>
            <person name="Butts T."/>
            <person name="Ferrier D.E.K."/>
            <person name="Furlong R.F."/>
            <person name="Hellsten U."/>
            <person name="Kawashima T."/>
            <person name="Robinson-Rechavi M."/>
            <person name="Shoguchi E."/>
            <person name="Terry A."/>
            <person name="Yu J.-K."/>
            <person name="Benito-Gutierrez E.L."/>
            <person name="Dubchak I."/>
            <person name="Garcia-Fernandez J."/>
            <person name="Gibson-Brown J.J."/>
            <person name="Grigoriev I.V."/>
            <person name="Horton A.C."/>
            <person name="de Jong P.J."/>
            <person name="Jurka J."/>
            <person name="Kapitonov V.V."/>
            <person name="Kohara Y."/>
            <person name="Kuroki Y."/>
            <person name="Lindquist E."/>
            <person name="Lucas S."/>
            <person name="Osoegawa K."/>
            <person name="Pennacchio L.A."/>
            <person name="Salamov A.A."/>
            <person name="Satou Y."/>
            <person name="Sauka-Spengler T."/>
            <person name="Schmutz J."/>
            <person name="Shin-I T."/>
            <person name="Toyoda A."/>
            <person name="Bronner-Fraser M."/>
            <person name="Fujiyama A."/>
            <person name="Holland L.Z."/>
            <person name="Holland P.W.H."/>
            <person name="Satoh N."/>
            <person name="Rokhsar D.S."/>
        </authorList>
    </citation>
    <scope>NUCLEOTIDE SEQUENCE [LARGE SCALE GENOMIC DNA]</scope>
    <source>
        <strain evidence="11">S238N-H82</strain>
        <tissue evidence="11">Testes</tissue>
    </source>
</reference>
<feature type="signal peptide" evidence="10">
    <location>
        <begin position="1"/>
        <end position="17"/>
    </location>
</feature>
<dbReference type="PANTHER" id="PTHR10258">
    <property type="entry name" value="CALCIUM-ACTIVATED POTASSIUM CHANNEL SUBUNIT BETA"/>
    <property type="match status" value="1"/>
</dbReference>
<evidence type="ECO:0000256" key="1">
    <source>
        <dbReference type="ARBA" id="ARBA00004141"/>
    </source>
</evidence>
<evidence type="ECO:0000256" key="7">
    <source>
        <dbReference type="ARBA" id="ARBA00023180"/>
    </source>
</evidence>
<dbReference type="InterPro" id="IPR003930">
    <property type="entry name" value="K_chnl_Ca-activ_BK_bsu"/>
</dbReference>
<dbReference type="InParanoid" id="C3XQ21"/>
<evidence type="ECO:0000256" key="6">
    <source>
        <dbReference type="ARBA" id="ARBA00023136"/>
    </source>
</evidence>
<comment type="subcellular location">
    <subcellularLocation>
        <location evidence="1">Membrane</location>
        <topology evidence="1">Multi-pass membrane protein</topology>
    </subcellularLocation>
</comment>
<evidence type="ECO:0000256" key="2">
    <source>
        <dbReference type="ARBA" id="ARBA00022448"/>
    </source>
</evidence>
<dbReference type="EMBL" id="GG666451">
    <property type="protein sequence ID" value="EEN70042.1"/>
    <property type="molecule type" value="Genomic_DNA"/>
</dbReference>
<evidence type="ECO:0000256" key="9">
    <source>
        <dbReference type="SAM" id="Phobius"/>
    </source>
</evidence>